<proteinExistence type="predicted"/>
<dbReference type="RefSeq" id="WP_178010439.1">
    <property type="nucleotide sequence ID" value="NZ_CP058316.1"/>
</dbReference>
<gene>
    <name evidence="2" type="ORF">HW566_03450</name>
</gene>
<dbReference type="EMBL" id="CP058316">
    <property type="protein sequence ID" value="QLD10923.1"/>
    <property type="molecule type" value="Genomic_DNA"/>
</dbReference>
<evidence type="ECO:0000313" key="2">
    <source>
        <dbReference type="EMBL" id="QLD10923.1"/>
    </source>
</evidence>
<dbReference type="Proteomes" id="UP000509638">
    <property type="component" value="Chromosome"/>
</dbReference>
<protein>
    <submittedName>
        <fullName evidence="2">Uncharacterized protein</fullName>
    </submittedName>
</protein>
<evidence type="ECO:0000256" key="1">
    <source>
        <dbReference type="SAM" id="Phobius"/>
    </source>
</evidence>
<feature type="transmembrane region" description="Helical" evidence="1">
    <location>
        <begin position="32"/>
        <end position="59"/>
    </location>
</feature>
<keyword evidence="1" id="KW-0472">Membrane</keyword>
<accession>A0A7D5JXE1</accession>
<keyword evidence="1" id="KW-0812">Transmembrane</keyword>
<reference evidence="2 3" key="1">
    <citation type="submission" date="2020-06" db="EMBL/GenBank/DDBJ databases">
        <authorList>
            <person name="Jo H."/>
        </authorList>
    </citation>
    <scope>NUCLEOTIDE SEQUENCE [LARGE SCALE GENOMIC DNA]</scope>
    <source>
        <strain evidence="2 3">I46</strain>
    </source>
</reference>
<keyword evidence="1" id="KW-1133">Transmembrane helix</keyword>
<name>A0A7D5JXE1_9MICO</name>
<organism evidence="2 3">
    <name type="scientific">Microbacterium oleivorans</name>
    <dbReference type="NCBI Taxonomy" id="273677"/>
    <lineage>
        <taxon>Bacteria</taxon>
        <taxon>Bacillati</taxon>
        <taxon>Actinomycetota</taxon>
        <taxon>Actinomycetes</taxon>
        <taxon>Micrococcales</taxon>
        <taxon>Microbacteriaceae</taxon>
        <taxon>Microbacterium</taxon>
    </lineage>
</organism>
<evidence type="ECO:0000313" key="3">
    <source>
        <dbReference type="Proteomes" id="UP000509638"/>
    </source>
</evidence>
<sequence length="60" mass="6147">MTLNLNAPDLPAPVPARVGEGVEMRLSHEREVLARVVVVALGGFAVAVTLLCGLGLAVIA</sequence>
<dbReference type="AlphaFoldDB" id="A0A7D5JXE1"/>